<protein>
    <submittedName>
        <fullName evidence="1">Uncharacterized protein</fullName>
    </submittedName>
</protein>
<accession>A0AC59ZNR5</accession>
<evidence type="ECO:0000313" key="2">
    <source>
        <dbReference type="Proteomes" id="UP001162501"/>
    </source>
</evidence>
<dbReference type="EMBL" id="OX596115">
    <property type="protein sequence ID" value="CAN0474746.1"/>
    <property type="molecule type" value="Genomic_DNA"/>
</dbReference>
<proteinExistence type="predicted"/>
<reference evidence="1" key="1">
    <citation type="submission" date="2023-05" db="EMBL/GenBank/DDBJ databases">
        <authorList>
            <consortium name="ELIXIR-Norway"/>
        </authorList>
    </citation>
    <scope>NUCLEOTIDE SEQUENCE</scope>
</reference>
<dbReference type="Proteomes" id="UP001162501">
    <property type="component" value="Chromosome 31"/>
</dbReference>
<gene>
    <name evidence="1" type="ORF">MRATA1EN22A_LOCUS20739</name>
</gene>
<sequence>FPAQPEWQPQGSSFRDPHSVKGATGPVLKRRGRLSSLQGAIVKVEQAIRKVAD</sequence>
<evidence type="ECO:0000313" key="1">
    <source>
        <dbReference type="EMBL" id="CAN0474746.1"/>
    </source>
</evidence>
<organism evidence="1 2">
    <name type="scientific">Rangifer tarandus platyrhynchus</name>
    <name type="common">Svalbard reindeer</name>
    <dbReference type="NCBI Taxonomy" id="3082113"/>
    <lineage>
        <taxon>Eukaryota</taxon>
        <taxon>Metazoa</taxon>
        <taxon>Chordata</taxon>
        <taxon>Craniata</taxon>
        <taxon>Vertebrata</taxon>
        <taxon>Euteleostomi</taxon>
        <taxon>Mammalia</taxon>
        <taxon>Eutheria</taxon>
        <taxon>Laurasiatheria</taxon>
        <taxon>Artiodactyla</taxon>
        <taxon>Ruminantia</taxon>
        <taxon>Pecora</taxon>
        <taxon>Cervidae</taxon>
        <taxon>Odocoileinae</taxon>
        <taxon>Rangifer</taxon>
    </lineage>
</organism>
<reference evidence="1" key="2">
    <citation type="submission" date="2025-03" db="EMBL/GenBank/DDBJ databases">
        <authorList>
            <consortium name="ELIXIR-Norway"/>
            <consortium name="Elixir Norway"/>
        </authorList>
    </citation>
    <scope>NUCLEOTIDE SEQUENCE</scope>
</reference>
<name>A0AC59ZNR5_RANTA</name>
<feature type="non-terminal residue" evidence="1">
    <location>
        <position position="1"/>
    </location>
</feature>